<keyword evidence="3" id="KW-1185">Reference proteome</keyword>
<dbReference type="EMBL" id="AE006470">
    <property type="protein sequence ID" value="AAM71942.1"/>
    <property type="molecule type" value="Genomic_DNA"/>
</dbReference>
<dbReference type="EnsemblBacteria" id="AAM71942">
    <property type="protein sequence ID" value="AAM71942"/>
    <property type="gene ID" value="CT0705"/>
</dbReference>
<reference evidence="2 3" key="1">
    <citation type="journal article" date="2002" name="Proc. Natl. Acad. Sci. U.S.A.">
        <title>The complete genome sequence of Chlorobium tepidum TLS, a photosynthetic, anaerobic, green-sulfur bacterium.</title>
        <authorList>
            <person name="Eisen J.A."/>
            <person name="Nelson K.E."/>
            <person name="Paulsen I.T."/>
            <person name="Heidelberg J.F."/>
            <person name="Wu M."/>
            <person name="Dodson R.J."/>
            <person name="Deboy R."/>
            <person name="Gwinn M.L."/>
            <person name="Nelson W.C."/>
            <person name="Haft D.H."/>
            <person name="Hickey E.K."/>
            <person name="Peterson J.D."/>
            <person name="Durkin A.S."/>
            <person name="Kolonay J.L."/>
            <person name="Yang F."/>
            <person name="Holt I."/>
            <person name="Umayam L.A."/>
            <person name="Mason T."/>
            <person name="Brenner M."/>
            <person name="Shea T.P."/>
            <person name="Parksey D."/>
            <person name="Nierman W.C."/>
            <person name="Feldblyum T.V."/>
            <person name="Hansen C.L."/>
            <person name="Craven M.B."/>
            <person name="Radune D."/>
            <person name="Vamathevan J."/>
            <person name="Khouri H."/>
            <person name="White O."/>
            <person name="Gruber T.M."/>
            <person name="Ketchum K.A."/>
            <person name="Venter J.C."/>
            <person name="Tettelin H."/>
            <person name="Bryant D.A."/>
            <person name="Fraser C.M."/>
        </authorList>
    </citation>
    <scope>NUCLEOTIDE SEQUENCE [LARGE SCALE GENOMIC DNA]</scope>
    <source>
        <strain evidence="3">ATCC 49652 / DSM 12025 / NBRC 103806 / TLS</strain>
    </source>
</reference>
<sequence length="93" mass="10083">MMTIPHEPAYWLLTAGCLCIASIPALMRSIAKGKAIAIVALWLALCITTLWQFGLLPGVATTLISAVWGVILLVASLIFSGIKSMPNQRFEKR</sequence>
<dbReference type="OrthoDB" id="598349at2"/>
<evidence type="ECO:0000313" key="3">
    <source>
        <dbReference type="Proteomes" id="UP000001007"/>
    </source>
</evidence>
<dbReference type="AlphaFoldDB" id="Q8KEI4"/>
<dbReference type="Proteomes" id="UP000001007">
    <property type="component" value="Chromosome"/>
</dbReference>
<gene>
    <name evidence="2" type="ordered locus">CT0705</name>
</gene>
<name>Q8KEI4_CHLTE</name>
<keyword evidence="1" id="KW-0472">Membrane</keyword>
<keyword evidence="1" id="KW-0812">Transmembrane</keyword>
<protein>
    <submittedName>
        <fullName evidence="2">Uncharacterized protein</fullName>
    </submittedName>
</protein>
<dbReference type="RefSeq" id="WP_010932387.1">
    <property type="nucleotide sequence ID" value="NC_002932.3"/>
</dbReference>
<organism evidence="2 3">
    <name type="scientific">Chlorobaculum tepidum (strain ATCC 49652 / DSM 12025 / NBRC 103806 / TLS)</name>
    <name type="common">Chlorobium tepidum</name>
    <dbReference type="NCBI Taxonomy" id="194439"/>
    <lineage>
        <taxon>Bacteria</taxon>
        <taxon>Pseudomonadati</taxon>
        <taxon>Chlorobiota</taxon>
        <taxon>Chlorobiia</taxon>
        <taxon>Chlorobiales</taxon>
        <taxon>Chlorobiaceae</taxon>
        <taxon>Chlorobaculum</taxon>
    </lineage>
</organism>
<dbReference type="KEGG" id="cte:CT0705"/>
<dbReference type="PATRIC" id="fig|194439.7.peg.647"/>
<feature type="transmembrane region" description="Helical" evidence="1">
    <location>
        <begin position="59"/>
        <end position="82"/>
    </location>
</feature>
<accession>Q8KEI4</accession>
<feature type="transmembrane region" description="Helical" evidence="1">
    <location>
        <begin position="12"/>
        <end position="28"/>
    </location>
</feature>
<proteinExistence type="predicted"/>
<keyword evidence="1" id="KW-1133">Transmembrane helix</keyword>
<dbReference type="HOGENOM" id="CLU_2394444_0_0_10"/>
<evidence type="ECO:0000256" key="1">
    <source>
        <dbReference type="SAM" id="Phobius"/>
    </source>
</evidence>
<evidence type="ECO:0000313" key="2">
    <source>
        <dbReference type="EMBL" id="AAM71942.1"/>
    </source>
</evidence>
<feature type="transmembrane region" description="Helical" evidence="1">
    <location>
        <begin position="35"/>
        <end position="53"/>
    </location>
</feature>